<geneLocation type="plasmid" evidence="1">
    <name>pGW6_1</name>
</geneLocation>
<dbReference type="EMBL" id="CP034087">
    <property type="protein sequence ID" value="AZG78850.1"/>
    <property type="molecule type" value="Genomic_DNA"/>
</dbReference>
<name>A0A3G8MCC4_9HYPH</name>
<dbReference type="RefSeq" id="WP_124740359.1">
    <property type="nucleotide sequence ID" value="NZ_CP034087.1"/>
</dbReference>
<dbReference type="Proteomes" id="UP000424673">
    <property type="component" value="Plasmid unnamed1"/>
</dbReference>
<gene>
    <name evidence="1" type="ORF">EHO51_18635</name>
    <name evidence="2" type="ORF">F7D13_17305</name>
</gene>
<evidence type="ECO:0000313" key="3">
    <source>
        <dbReference type="Proteomes" id="UP000273982"/>
    </source>
</evidence>
<reference evidence="1 3" key="1">
    <citation type="submission" date="2018-11" db="EMBL/GenBank/DDBJ databases">
        <title>Genome squencing of methanotrophic bacteria isolated from alkaline groundwater in Korea.</title>
        <authorList>
            <person name="Nguyen L.N."/>
        </authorList>
    </citation>
    <scope>NUCLEOTIDE SEQUENCE [LARGE SCALE GENOMIC DNA]</scope>
    <source>
        <strain evidence="1 3">GW6</strain>
        <plasmid evidence="3">pgw6_1</plasmid>
        <plasmid evidence="1">pGW6_1</plasmid>
    </source>
</reference>
<dbReference type="Proteomes" id="UP000273982">
    <property type="component" value="Plasmid pGW6_1"/>
</dbReference>
<organism evidence="1 3">
    <name type="scientific">Methylocystis rosea</name>
    <dbReference type="NCBI Taxonomy" id="173366"/>
    <lineage>
        <taxon>Bacteria</taxon>
        <taxon>Pseudomonadati</taxon>
        <taxon>Pseudomonadota</taxon>
        <taxon>Alphaproteobacteria</taxon>
        <taxon>Hyphomicrobiales</taxon>
        <taxon>Methylocystaceae</taxon>
        <taxon>Methylocystis</taxon>
    </lineage>
</organism>
<protein>
    <recommendedName>
        <fullName evidence="5">Sulfur globule protein</fullName>
    </recommendedName>
</protein>
<evidence type="ECO:0000313" key="1">
    <source>
        <dbReference type="EMBL" id="AZG78850.1"/>
    </source>
</evidence>
<sequence length="103" mass="10890">MSSNRIKSLALATAIATCAGVGLPSMADAHYRGARNYGWHSGWPKDWHRHRGWARYGCARPATYAYGGYGGTMGAAAYGRPPAYYGYVGEQGEGGVGLGAPTF</sequence>
<reference evidence="2 4" key="2">
    <citation type="journal article" date="2021" name="AMB Express">
        <title>Isolation and characterisation of Methylocystis spp. for poly-3-hydroxybutyrate production using waste methane feedstocks.</title>
        <authorList>
            <person name="Rumah B.L."/>
            <person name="Stead C.E."/>
            <person name="Claxton Stevens B.H."/>
            <person name="Minton N.P."/>
            <person name="Grosse-Honebrink A."/>
            <person name="Zhang Y."/>
        </authorList>
    </citation>
    <scope>NUCLEOTIDE SEQUENCE [LARGE SCALE GENOMIC DNA]</scope>
    <source>
        <strain evidence="2 4">BRCS1</strain>
        <plasmid evidence="2 4">unnamed1</plasmid>
    </source>
</reference>
<keyword evidence="4" id="KW-1185">Reference proteome</keyword>
<dbReference type="EMBL" id="CP044329">
    <property type="protein sequence ID" value="QGM95843.1"/>
    <property type="molecule type" value="Genomic_DNA"/>
</dbReference>
<geneLocation type="plasmid" evidence="2 4">
    <name>unnamed1</name>
</geneLocation>
<dbReference type="AlphaFoldDB" id="A0A3G8MCC4"/>
<proteinExistence type="predicted"/>
<evidence type="ECO:0000313" key="2">
    <source>
        <dbReference type="EMBL" id="QGM95843.1"/>
    </source>
</evidence>
<dbReference type="KEGG" id="mros:EHO51_18635"/>
<evidence type="ECO:0008006" key="5">
    <source>
        <dbReference type="Google" id="ProtNLM"/>
    </source>
</evidence>
<accession>A0A3G8MCC4</accession>
<keyword evidence="1" id="KW-0614">Plasmid</keyword>
<evidence type="ECO:0000313" key="4">
    <source>
        <dbReference type="Proteomes" id="UP000424673"/>
    </source>
</evidence>
<geneLocation type="plasmid" evidence="3">
    <name>pgw6_1</name>
</geneLocation>